<keyword evidence="2" id="KW-0479">Metal-binding</keyword>
<dbReference type="SMART" id="SM01394">
    <property type="entry name" value="S_100"/>
    <property type="match status" value="1"/>
</dbReference>
<protein>
    <recommendedName>
        <fullName evidence="4">EF-hand domain-containing protein</fullName>
    </recommendedName>
</protein>
<dbReference type="InterPro" id="IPR034325">
    <property type="entry name" value="S-100_dom"/>
</dbReference>
<dbReference type="InterPro" id="IPR018247">
    <property type="entry name" value="EF_Hand_1_Ca_BS"/>
</dbReference>
<proteinExistence type="inferred from homology"/>
<dbReference type="Gene3D" id="1.10.238.10">
    <property type="entry name" value="EF-hand"/>
    <property type="match status" value="1"/>
</dbReference>
<sequence length="90" mass="10582">MAVVESAVYNLLGVFHKYSAKQGDNLKLNRAELSTLLFNELPSCYRDDAMRMLDQDGDGEVDFMEFIEFITDITTEIQNMYLHNFMKYRR</sequence>
<dbReference type="CDD" id="cd00213">
    <property type="entry name" value="S-100"/>
    <property type="match status" value="1"/>
</dbReference>
<dbReference type="PROSITE" id="PS50222">
    <property type="entry name" value="EF_HAND_2"/>
    <property type="match status" value="1"/>
</dbReference>
<dbReference type="SUPFAM" id="SSF47473">
    <property type="entry name" value="EF-hand"/>
    <property type="match status" value="1"/>
</dbReference>
<dbReference type="EMBL" id="WNYA01000009">
    <property type="protein sequence ID" value="KAG8557011.1"/>
    <property type="molecule type" value="Genomic_DNA"/>
</dbReference>
<evidence type="ECO:0000256" key="1">
    <source>
        <dbReference type="ARBA" id="ARBA00007323"/>
    </source>
</evidence>
<evidence type="ECO:0000259" key="4">
    <source>
        <dbReference type="PROSITE" id="PS50222"/>
    </source>
</evidence>
<evidence type="ECO:0000313" key="6">
    <source>
        <dbReference type="Proteomes" id="UP000824782"/>
    </source>
</evidence>
<dbReference type="Proteomes" id="UP000824782">
    <property type="component" value="Unassembled WGS sequence"/>
</dbReference>
<dbReference type="SMART" id="SM00054">
    <property type="entry name" value="EFh"/>
    <property type="match status" value="1"/>
</dbReference>
<dbReference type="AlphaFoldDB" id="A0AAV7A603"/>
<dbReference type="PANTHER" id="PTHR11639:SF134">
    <property type="entry name" value="PROTEIN S100-A1-RELATED"/>
    <property type="match status" value="1"/>
</dbReference>
<evidence type="ECO:0000313" key="5">
    <source>
        <dbReference type="EMBL" id="KAG8557011.1"/>
    </source>
</evidence>
<dbReference type="PROSITE" id="PS00018">
    <property type="entry name" value="EF_HAND_1"/>
    <property type="match status" value="1"/>
</dbReference>
<feature type="domain" description="EF-hand" evidence="4">
    <location>
        <begin position="47"/>
        <end position="76"/>
    </location>
</feature>
<accession>A0AAV7A603</accession>
<dbReference type="Pfam" id="PF01023">
    <property type="entry name" value="S_100"/>
    <property type="match status" value="1"/>
</dbReference>
<organism evidence="5 6">
    <name type="scientific">Engystomops pustulosus</name>
    <name type="common">Tungara frog</name>
    <name type="synonym">Physalaemus pustulosus</name>
    <dbReference type="NCBI Taxonomy" id="76066"/>
    <lineage>
        <taxon>Eukaryota</taxon>
        <taxon>Metazoa</taxon>
        <taxon>Chordata</taxon>
        <taxon>Craniata</taxon>
        <taxon>Vertebrata</taxon>
        <taxon>Euteleostomi</taxon>
        <taxon>Amphibia</taxon>
        <taxon>Batrachia</taxon>
        <taxon>Anura</taxon>
        <taxon>Neobatrachia</taxon>
        <taxon>Hyloidea</taxon>
        <taxon>Leptodactylidae</taxon>
        <taxon>Leiuperinae</taxon>
        <taxon>Engystomops</taxon>
    </lineage>
</organism>
<comment type="caution">
    <text evidence="5">The sequence shown here is derived from an EMBL/GenBank/DDBJ whole genome shotgun (WGS) entry which is preliminary data.</text>
</comment>
<keyword evidence="6" id="KW-1185">Reference proteome</keyword>
<dbReference type="InterPro" id="IPR011992">
    <property type="entry name" value="EF-hand-dom_pair"/>
</dbReference>
<dbReference type="InterPro" id="IPR013787">
    <property type="entry name" value="S100_Ca-bd_sub"/>
</dbReference>
<dbReference type="PANTHER" id="PTHR11639">
    <property type="entry name" value="S100 CALCIUM-BINDING PROTEIN"/>
    <property type="match status" value="1"/>
</dbReference>
<reference evidence="5" key="1">
    <citation type="thesis" date="2020" institute="ProQuest LLC" country="789 East Eisenhower Parkway, Ann Arbor, MI, USA">
        <title>Comparative Genomics and Chromosome Evolution.</title>
        <authorList>
            <person name="Mudd A.B."/>
        </authorList>
    </citation>
    <scope>NUCLEOTIDE SEQUENCE</scope>
    <source>
        <strain evidence="5">237g6f4</strain>
        <tissue evidence="5">Blood</tissue>
    </source>
</reference>
<dbReference type="InterPro" id="IPR002048">
    <property type="entry name" value="EF_hand_dom"/>
</dbReference>
<keyword evidence="3" id="KW-0106">Calcium</keyword>
<dbReference type="GO" id="GO:0046914">
    <property type="term" value="F:transition metal ion binding"/>
    <property type="evidence" value="ECO:0007669"/>
    <property type="project" value="InterPro"/>
</dbReference>
<gene>
    <name evidence="5" type="ORF">GDO81_018288</name>
</gene>
<name>A0AAV7A603_ENGPU</name>
<evidence type="ECO:0000256" key="3">
    <source>
        <dbReference type="ARBA" id="ARBA00022837"/>
    </source>
</evidence>
<dbReference type="GO" id="GO:0005509">
    <property type="term" value="F:calcium ion binding"/>
    <property type="evidence" value="ECO:0007669"/>
    <property type="project" value="InterPro"/>
</dbReference>
<comment type="similarity">
    <text evidence="1">Belongs to the S-100 family.</text>
</comment>
<evidence type="ECO:0000256" key="2">
    <source>
        <dbReference type="ARBA" id="ARBA00022723"/>
    </source>
</evidence>